<evidence type="ECO:0000256" key="2">
    <source>
        <dbReference type="ARBA" id="ARBA00009748"/>
    </source>
</evidence>
<dbReference type="GO" id="GO:0098552">
    <property type="term" value="C:side of membrane"/>
    <property type="evidence" value="ECO:0007669"/>
    <property type="project" value="UniProtKB-KW"/>
</dbReference>
<dbReference type="Pfam" id="PF14368">
    <property type="entry name" value="LTP_2"/>
    <property type="match status" value="1"/>
</dbReference>
<dbReference type="InterPro" id="IPR016140">
    <property type="entry name" value="Bifunc_inhib/LTP/seed_store"/>
</dbReference>
<evidence type="ECO:0000256" key="8">
    <source>
        <dbReference type="SAM" id="Phobius"/>
    </source>
</evidence>
<dbReference type="EMBL" id="KZ451948">
    <property type="protein sequence ID" value="PKA59484.1"/>
    <property type="molecule type" value="Genomic_DNA"/>
</dbReference>
<evidence type="ECO:0000256" key="3">
    <source>
        <dbReference type="ARBA" id="ARBA00022622"/>
    </source>
</evidence>
<dbReference type="SUPFAM" id="SSF47699">
    <property type="entry name" value="Bifunctional inhibitor/lipid-transfer protein/seed storage 2S albumin"/>
    <property type="match status" value="1"/>
</dbReference>
<dbReference type="Gene3D" id="1.10.110.10">
    <property type="entry name" value="Plant lipid-transfer and hydrophobic proteins"/>
    <property type="match status" value="1"/>
</dbReference>
<feature type="chain" id="PRO_5014170660" evidence="9">
    <location>
        <begin position="23"/>
        <end position="176"/>
    </location>
</feature>
<dbReference type="GO" id="GO:0005886">
    <property type="term" value="C:plasma membrane"/>
    <property type="evidence" value="ECO:0007669"/>
    <property type="project" value="UniProtKB-SubCell"/>
</dbReference>
<dbReference type="GO" id="GO:0006869">
    <property type="term" value="P:lipid transport"/>
    <property type="evidence" value="ECO:0007669"/>
    <property type="project" value="InterPro"/>
</dbReference>
<evidence type="ECO:0000313" key="12">
    <source>
        <dbReference type="Proteomes" id="UP000236161"/>
    </source>
</evidence>
<keyword evidence="8" id="KW-0812">Transmembrane</keyword>
<dbReference type="InterPro" id="IPR000528">
    <property type="entry name" value="Plant_nsLTP"/>
</dbReference>
<keyword evidence="8" id="KW-0472">Membrane</keyword>
<evidence type="ECO:0000256" key="6">
    <source>
        <dbReference type="ARBA" id="ARBA00023180"/>
    </source>
</evidence>
<evidence type="ECO:0000256" key="1">
    <source>
        <dbReference type="ARBA" id="ARBA00004609"/>
    </source>
</evidence>
<sequence>MATPRAFFALLILGALAPWAESKKTIAEAPSPSSSTSAVCTSALVSLSGCLPYVQEGSTVAKPDSSCCSPLKKVLKEDAPCLCQAFKSSSSFGVSLNITKALSLPSACGFKSAPLSNCKLTAAGAPVGAPARAPGAAQAGGQVTPASAPSSSILHAPSYSTLFLIGTTMVVFCFIP</sequence>
<dbReference type="OrthoDB" id="659547at2759"/>
<keyword evidence="12" id="KW-1185">Reference proteome</keyword>
<feature type="domain" description="Bifunctional inhibitor/plant lipid transfer protein/seed storage helical" evidence="10">
    <location>
        <begin position="40"/>
        <end position="118"/>
    </location>
</feature>
<dbReference type="PRINTS" id="PR00382">
    <property type="entry name" value="LIPIDTRNSFER"/>
</dbReference>
<evidence type="ECO:0000259" key="10">
    <source>
        <dbReference type="SMART" id="SM00499"/>
    </source>
</evidence>
<evidence type="ECO:0000256" key="5">
    <source>
        <dbReference type="ARBA" id="ARBA00023157"/>
    </source>
</evidence>
<dbReference type="GO" id="GO:0008289">
    <property type="term" value="F:lipid binding"/>
    <property type="evidence" value="ECO:0007669"/>
    <property type="project" value="InterPro"/>
</dbReference>
<organism evidence="11 12">
    <name type="scientific">Apostasia shenzhenica</name>
    <dbReference type="NCBI Taxonomy" id="1088818"/>
    <lineage>
        <taxon>Eukaryota</taxon>
        <taxon>Viridiplantae</taxon>
        <taxon>Streptophyta</taxon>
        <taxon>Embryophyta</taxon>
        <taxon>Tracheophyta</taxon>
        <taxon>Spermatophyta</taxon>
        <taxon>Magnoliopsida</taxon>
        <taxon>Liliopsida</taxon>
        <taxon>Asparagales</taxon>
        <taxon>Orchidaceae</taxon>
        <taxon>Apostasioideae</taxon>
        <taxon>Apostasia</taxon>
    </lineage>
</organism>
<dbReference type="PANTHER" id="PTHR33044">
    <property type="entry name" value="BIFUNCTIONAL INHIBITOR/LIPID-TRANSFER PROTEIN/SEED STORAGE 2S ALBUMIN SUPERFAMILY PROTEIN-RELATED"/>
    <property type="match status" value="1"/>
</dbReference>
<evidence type="ECO:0000313" key="11">
    <source>
        <dbReference type="EMBL" id="PKA59484.1"/>
    </source>
</evidence>
<keyword evidence="6" id="KW-0325">Glycoprotein</keyword>
<comment type="subcellular location">
    <subcellularLocation>
        <location evidence="1">Cell membrane</location>
        <topology evidence="1">Lipid-anchor</topology>
        <topology evidence="1">GPI-anchor</topology>
    </subcellularLocation>
</comment>
<accession>A0A2I0AVA0</accession>
<name>A0A2I0AVA0_9ASPA</name>
<dbReference type="STRING" id="1088818.A0A2I0AVA0"/>
<gene>
    <name evidence="11" type="ORF">AXF42_Ash016508</name>
</gene>
<keyword evidence="4 9" id="KW-0732">Signal</keyword>
<dbReference type="InterPro" id="IPR036312">
    <property type="entry name" value="Bifun_inhib/LTP/seed_sf"/>
</dbReference>
<evidence type="ECO:0000256" key="4">
    <source>
        <dbReference type="ARBA" id="ARBA00022729"/>
    </source>
</evidence>
<feature type="transmembrane region" description="Helical" evidence="8">
    <location>
        <begin position="156"/>
        <end position="175"/>
    </location>
</feature>
<evidence type="ECO:0000256" key="7">
    <source>
        <dbReference type="ARBA" id="ARBA00023288"/>
    </source>
</evidence>
<protein>
    <submittedName>
        <fullName evidence="11">Non-specific lipid-transfer protein-like protein</fullName>
    </submittedName>
</protein>
<keyword evidence="3" id="KW-0336">GPI-anchor</keyword>
<keyword evidence="7" id="KW-0449">Lipoprotein</keyword>
<comment type="similarity">
    <text evidence="2">Belongs to the plant LTP family.</text>
</comment>
<dbReference type="FunFam" id="1.10.110.10:FF:000001">
    <property type="entry name" value="Bifunctional inhibitor/lipid-transfer protein/seed storage 2S albumin superfamily protein"/>
    <property type="match status" value="1"/>
</dbReference>
<keyword evidence="8" id="KW-1133">Transmembrane helix</keyword>
<proteinExistence type="inferred from homology"/>
<keyword evidence="5" id="KW-1015">Disulfide bond</keyword>
<evidence type="ECO:0000256" key="9">
    <source>
        <dbReference type="SAM" id="SignalP"/>
    </source>
</evidence>
<feature type="signal peptide" evidence="9">
    <location>
        <begin position="1"/>
        <end position="22"/>
    </location>
</feature>
<dbReference type="CDD" id="cd00010">
    <property type="entry name" value="AAI_LTSS"/>
    <property type="match status" value="1"/>
</dbReference>
<dbReference type="SMART" id="SM00499">
    <property type="entry name" value="AAI"/>
    <property type="match status" value="1"/>
</dbReference>
<dbReference type="Proteomes" id="UP000236161">
    <property type="component" value="Unassembled WGS sequence"/>
</dbReference>
<dbReference type="AlphaFoldDB" id="A0A2I0AVA0"/>
<reference evidence="11 12" key="1">
    <citation type="journal article" date="2017" name="Nature">
        <title>The Apostasia genome and the evolution of orchids.</title>
        <authorList>
            <person name="Zhang G.Q."/>
            <person name="Liu K.W."/>
            <person name="Li Z."/>
            <person name="Lohaus R."/>
            <person name="Hsiao Y.Y."/>
            <person name="Niu S.C."/>
            <person name="Wang J.Y."/>
            <person name="Lin Y.C."/>
            <person name="Xu Q."/>
            <person name="Chen L.J."/>
            <person name="Yoshida K."/>
            <person name="Fujiwara S."/>
            <person name="Wang Z.W."/>
            <person name="Zhang Y.Q."/>
            <person name="Mitsuda N."/>
            <person name="Wang M."/>
            <person name="Liu G.H."/>
            <person name="Pecoraro L."/>
            <person name="Huang H.X."/>
            <person name="Xiao X.J."/>
            <person name="Lin M."/>
            <person name="Wu X.Y."/>
            <person name="Wu W.L."/>
            <person name="Chen Y.Y."/>
            <person name="Chang S.B."/>
            <person name="Sakamoto S."/>
            <person name="Ohme-Takagi M."/>
            <person name="Yagi M."/>
            <person name="Zeng S.J."/>
            <person name="Shen C.Y."/>
            <person name="Yeh C.M."/>
            <person name="Luo Y.B."/>
            <person name="Tsai W.C."/>
            <person name="Van de Peer Y."/>
            <person name="Liu Z.J."/>
        </authorList>
    </citation>
    <scope>NUCLEOTIDE SEQUENCE [LARGE SCALE GENOMIC DNA]</scope>
    <source>
        <strain evidence="12">cv. Shenzhen</strain>
        <tissue evidence="11">Stem</tissue>
    </source>
</reference>
<dbReference type="InterPro" id="IPR043325">
    <property type="entry name" value="LTSS"/>
</dbReference>